<name>A0A2X5SF35_9GAMM</name>
<evidence type="ECO:0000313" key="4">
    <source>
        <dbReference type="EMBL" id="SQK74024.1"/>
    </source>
</evidence>
<keyword evidence="4" id="KW-0418">Kinase</keyword>
<protein>
    <submittedName>
        <fullName evidence="4">Galactokinase</fullName>
        <ecNumber evidence="4">2.7.1.6</ecNumber>
    </submittedName>
</protein>
<dbReference type="GO" id="GO:0005829">
    <property type="term" value="C:cytosol"/>
    <property type="evidence" value="ECO:0007669"/>
    <property type="project" value="TreeGrafter"/>
</dbReference>
<dbReference type="InterPro" id="IPR014721">
    <property type="entry name" value="Ribsml_uS5_D2-typ_fold_subgr"/>
</dbReference>
<dbReference type="PROSITE" id="PS00106">
    <property type="entry name" value="GALACTOKINASE"/>
    <property type="match status" value="1"/>
</dbReference>
<dbReference type="PRINTS" id="PR00473">
    <property type="entry name" value="GALCTOKINASE"/>
</dbReference>
<gene>
    <name evidence="4" type="primary">galK_2</name>
    <name evidence="4" type="ORF">NCTC11468_01243</name>
</gene>
<dbReference type="PANTHER" id="PTHR10457:SF7">
    <property type="entry name" value="GALACTOKINASE-RELATED"/>
    <property type="match status" value="1"/>
</dbReference>
<feature type="domain" description="Galactokinase N-terminal" evidence="3">
    <location>
        <begin position="10"/>
        <end position="57"/>
    </location>
</feature>
<dbReference type="GO" id="GO:0006012">
    <property type="term" value="P:galactose metabolic process"/>
    <property type="evidence" value="ECO:0007669"/>
    <property type="project" value="InterPro"/>
</dbReference>
<dbReference type="GO" id="GO:0004335">
    <property type="term" value="F:galactokinase activity"/>
    <property type="evidence" value="ECO:0007669"/>
    <property type="project" value="UniProtKB-EC"/>
</dbReference>
<keyword evidence="1" id="KW-0547">Nucleotide-binding</keyword>
<dbReference type="KEGG" id="tpty:NCTC11468_01243"/>
<evidence type="ECO:0000256" key="1">
    <source>
        <dbReference type="ARBA" id="ARBA00022741"/>
    </source>
</evidence>
<dbReference type="Proteomes" id="UP000248758">
    <property type="component" value="Chromosome 1"/>
</dbReference>
<dbReference type="Gene3D" id="3.30.230.10">
    <property type="match status" value="1"/>
</dbReference>
<evidence type="ECO:0000313" key="5">
    <source>
        <dbReference type="Proteomes" id="UP000248758"/>
    </source>
</evidence>
<dbReference type="PANTHER" id="PTHR10457">
    <property type="entry name" value="MEVALONATE KINASE/GALACTOKINASE"/>
    <property type="match status" value="1"/>
</dbReference>
<dbReference type="InterPro" id="IPR000705">
    <property type="entry name" value="Galactokinase"/>
</dbReference>
<evidence type="ECO:0000259" key="3">
    <source>
        <dbReference type="Pfam" id="PF10509"/>
    </source>
</evidence>
<dbReference type="EC" id="2.7.1.6" evidence="4"/>
<keyword evidence="2" id="KW-0067">ATP-binding</keyword>
<proteinExistence type="predicted"/>
<dbReference type="AlphaFoldDB" id="A0A2X5SF35"/>
<sequence length="180" mass="20593">MQLKETTENLFRDAFSYPPERTFQAPGRVNLIGEHTDYNDGFVLPCAIDYQTVISCARRQDHRVRVIAADYDNAMDEFSLDDPIVPVQEPLWANYIRGYSAICGSDRRDSAGWTWSSAAMCRREPGSAHQPHWKWPQVPRYNSYGAVTHAVRNRTDQSGSRKSVCRMSLRHYGSDDFRAG</sequence>
<evidence type="ECO:0000256" key="2">
    <source>
        <dbReference type="ARBA" id="ARBA00022840"/>
    </source>
</evidence>
<dbReference type="SUPFAM" id="SSF54211">
    <property type="entry name" value="Ribosomal protein S5 domain 2-like"/>
    <property type="match status" value="1"/>
</dbReference>
<reference evidence="4 5" key="1">
    <citation type="submission" date="2018-06" db="EMBL/GenBank/DDBJ databases">
        <authorList>
            <consortium name="Pathogen Informatics"/>
            <person name="Doyle S."/>
        </authorList>
    </citation>
    <scope>NUCLEOTIDE SEQUENCE [LARGE SCALE GENOMIC DNA]</scope>
    <source>
        <strain evidence="4 5">NCTC11468</strain>
    </source>
</reference>
<dbReference type="Pfam" id="PF10509">
    <property type="entry name" value="GalKase_gal_bdg"/>
    <property type="match status" value="1"/>
</dbReference>
<dbReference type="GO" id="GO:0005524">
    <property type="term" value="F:ATP binding"/>
    <property type="evidence" value="ECO:0007669"/>
    <property type="project" value="UniProtKB-KW"/>
</dbReference>
<dbReference type="InterPro" id="IPR019539">
    <property type="entry name" value="GalKase_N"/>
</dbReference>
<organism evidence="4 5">
    <name type="scientific">Tatumella ptyseos</name>
    <dbReference type="NCBI Taxonomy" id="82987"/>
    <lineage>
        <taxon>Bacteria</taxon>
        <taxon>Pseudomonadati</taxon>
        <taxon>Pseudomonadota</taxon>
        <taxon>Gammaproteobacteria</taxon>
        <taxon>Enterobacterales</taxon>
        <taxon>Erwiniaceae</taxon>
        <taxon>Tatumella</taxon>
    </lineage>
</organism>
<dbReference type="InterPro" id="IPR020568">
    <property type="entry name" value="Ribosomal_Su5_D2-typ_SF"/>
</dbReference>
<accession>A0A2X5SF35</accession>
<dbReference type="EMBL" id="LS483499">
    <property type="protein sequence ID" value="SQK74024.1"/>
    <property type="molecule type" value="Genomic_DNA"/>
</dbReference>
<keyword evidence="4" id="KW-0808">Transferase</keyword>
<dbReference type="InterPro" id="IPR019741">
    <property type="entry name" value="Galactokinase_CS"/>
</dbReference>